<dbReference type="Proteomes" id="UP000271374">
    <property type="component" value="Unassembled WGS sequence"/>
</dbReference>
<name>A0A431W7Z7_9BACI</name>
<dbReference type="GO" id="GO:0030420">
    <property type="term" value="P:establishment of competence for transformation"/>
    <property type="evidence" value="ECO:0007669"/>
    <property type="project" value="InterPro"/>
</dbReference>
<dbReference type="RefSeq" id="WP_126408781.1">
    <property type="nucleotide sequence ID" value="NZ_RXNT01000008.1"/>
</dbReference>
<keyword evidence="2" id="KW-1185">Reference proteome</keyword>
<dbReference type="OrthoDB" id="2417337at2"/>
<dbReference type="EMBL" id="RXNT01000008">
    <property type="protein sequence ID" value="RTR31464.1"/>
    <property type="molecule type" value="Genomic_DNA"/>
</dbReference>
<dbReference type="Pfam" id="PF06338">
    <property type="entry name" value="ComK"/>
    <property type="match status" value="1"/>
</dbReference>
<protein>
    <submittedName>
        <fullName evidence="1">Transcriptional regulator</fullName>
    </submittedName>
</protein>
<gene>
    <name evidence="1" type="ORF">EKG37_11325</name>
</gene>
<evidence type="ECO:0000313" key="1">
    <source>
        <dbReference type="EMBL" id="RTR31464.1"/>
    </source>
</evidence>
<proteinExistence type="predicted"/>
<dbReference type="AlphaFoldDB" id="A0A431W7Z7"/>
<dbReference type="InterPro" id="IPR010461">
    <property type="entry name" value="ComK"/>
</dbReference>
<sequence length="183" mass="20942">MENGRLLIEEYEVNSSTIILLPIVYGSRIFTKIHELEEDSISPFKPLEIVKESCYSFGSTYEGRKEAARKLIGAVQKVPIAVSPLIYLFPTTSPENPHCVWVAHEHVVDYKRGEEHCTTIVKFSNNQYIPLPISLSSFENQLIRTVMLKTKILKSKDTPTAKTIYSSKLRKSNSAEEPENYFW</sequence>
<reference evidence="1 2" key="1">
    <citation type="submission" date="2018-12" db="EMBL/GenBank/DDBJ databases">
        <title>Bacillus yapensis draft genome sequence.</title>
        <authorList>
            <person name="Yu L."/>
            <person name="Xu X."/>
            <person name="Tang X."/>
        </authorList>
    </citation>
    <scope>NUCLEOTIDE SEQUENCE [LARGE SCALE GENOMIC DNA]</scope>
    <source>
        <strain evidence="1 2">XXST-01</strain>
    </source>
</reference>
<evidence type="ECO:0000313" key="2">
    <source>
        <dbReference type="Proteomes" id="UP000271374"/>
    </source>
</evidence>
<comment type="caution">
    <text evidence="1">The sequence shown here is derived from an EMBL/GenBank/DDBJ whole genome shotgun (WGS) entry which is preliminary data.</text>
</comment>
<accession>A0A431W7Z7</accession>
<organism evidence="1 2">
    <name type="scientific">Bacillus yapensis</name>
    <dbReference type="NCBI Taxonomy" id="2492960"/>
    <lineage>
        <taxon>Bacteria</taxon>
        <taxon>Bacillati</taxon>
        <taxon>Bacillota</taxon>
        <taxon>Bacilli</taxon>
        <taxon>Bacillales</taxon>
        <taxon>Bacillaceae</taxon>
        <taxon>Bacillus</taxon>
    </lineage>
</organism>